<dbReference type="OrthoDB" id="194703at2157"/>
<evidence type="ECO:0000313" key="1">
    <source>
        <dbReference type="EMBL" id="SFJ57518.1"/>
    </source>
</evidence>
<protein>
    <submittedName>
        <fullName evidence="1">Uncharacterized protein</fullName>
    </submittedName>
</protein>
<gene>
    <name evidence="1" type="ORF">SAMN05443661_14116</name>
</gene>
<reference evidence="1 2" key="1">
    <citation type="submission" date="2016-10" db="EMBL/GenBank/DDBJ databases">
        <authorList>
            <person name="de Groot N.N."/>
        </authorList>
    </citation>
    <scope>NUCLEOTIDE SEQUENCE [LARGE SCALE GENOMIC DNA]</scope>
    <source>
        <strain evidence="1 2">SP2</strain>
    </source>
</reference>
<evidence type="ECO:0000313" key="2">
    <source>
        <dbReference type="Proteomes" id="UP000182829"/>
    </source>
</evidence>
<accession>A0A1I3SFJ4</accession>
<dbReference type="EMBL" id="FORO01000041">
    <property type="protein sequence ID" value="SFJ57518.1"/>
    <property type="molecule type" value="Genomic_DNA"/>
</dbReference>
<organism evidence="1 2">
    <name type="scientific">Natronobacterium gregoryi</name>
    <dbReference type="NCBI Taxonomy" id="44930"/>
    <lineage>
        <taxon>Archaea</taxon>
        <taxon>Methanobacteriati</taxon>
        <taxon>Methanobacteriota</taxon>
        <taxon>Stenosarchaea group</taxon>
        <taxon>Halobacteria</taxon>
        <taxon>Halobacteriales</taxon>
        <taxon>Natrialbaceae</taxon>
        <taxon>Natronobacterium</taxon>
    </lineage>
</organism>
<dbReference type="AlphaFoldDB" id="A0A1I3SFJ4"/>
<dbReference type="RefSeq" id="WP_005577111.1">
    <property type="nucleotide sequence ID" value="NZ_FORO01000041.1"/>
</dbReference>
<sequence length="106" mass="12388">MSPSIEVTDETKSRLEELQAEIQREAGCDVTQQELLEKIVTDSYESKDELIDSFRNEFEPLSDEEIERWLAGSTDFGVETSEEDIDDVLYRKQEYEVERSDNEKTE</sequence>
<proteinExistence type="predicted"/>
<dbReference type="Proteomes" id="UP000182829">
    <property type="component" value="Unassembled WGS sequence"/>
</dbReference>
<dbReference type="OMA" id="QREAGCD"/>
<dbReference type="GeneID" id="14208560"/>
<name>A0A1I3SFJ4_9EURY</name>